<keyword evidence="1" id="KW-0472">Membrane</keyword>
<dbReference type="AlphaFoldDB" id="A0A1B1UDU9"/>
<evidence type="ECO:0000256" key="1">
    <source>
        <dbReference type="SAM" id="Phobius"/>
    </source>
</evidence>
<name>A0A1B1UDU9_9BRAD</name>
<keyword evidence="3" id="KW-1185">Reference proteome</keyword>
<keyword evidence="1" id="KW-0812">Transmembrane</keyword>
<proteinExistence type="predicted"/>
<organism evidence="2 3">
    <name type="scientific">Bradyrhizobium icense</name>
    <dbReference type="NCBI Taxonomy" id="1274631"/>
    <lineage>
        <taxon>Bacteria</taxon>
        <taxon>Pseudomonadati</taxon>
        <taxon>Pseudomonadota</taxon>
        <taxon>Alphaproteobacteria</taxon>
        <taxon>Hyphomicrobiales</taxon>
        <taxon>Nitrobacteraceae</taxon>
        <taxon>Bradyrhizobium</taxon>
    </lineage>
</organism>
<evidence type="ECO:0000313" key="2">
    <source>
        <dbReference type="EMBL" id="ANW00928.1"/>
    </source>
</evidence>
<protein>
    <submittedName>
        <fullName evidence="2">Uncharacterized protein</fullName>
    </submittedName>
</protein>
<sequence>MVAWLFSYWSAVLPMATTGSEAGRAGAAIGTTLGTGFIISIWTCGSIVLGLFVLFTRGRKVIVEEERR</sequence>
<evidence type="ECO:0000313" key="3">
    <source>
        <dbReference type="Proteomes" id="UP000092839"/>
    </source>
</evidence>
<gene>
    <name evidence="2" type="ORF">LMTR13_12860</name>
</gene>
<feature type="transmembrane region" description="Helical" evidence="1">
    <location>
        <begin position="32"/>
        <end position="55"/>
    </location>
</feature>
<accession>A0A1B1UDU9</accession>
<keyword evidence="1" id="KW-1133">Transmembrane helix</keyword>
<dbReference type="KEGG" id="bic:LMTR13_12860"/>
<dbReference type="Proteomes" id="UP000092839">
    <property type="component" value="Chromosome"/>
</dbReference>
<dbReference type="EMBL" id="CP016428">
    <property type="protein sequence ID" value="ANW00928.1"/>
    <property type="molecule type" value="Genomic_DNA"/>
</dbReference>
<reference evidence="2 3" key="1">
    <citation type="submission" date="2016-07" db="EMBL/GenBank/DDBJ databases">
        <title>Complete genome sequence of Bradyrhizobium icense LMTR 13T, a potential inoculant strain isolated from lima bean (Phaseolus lunatus) in Peru.</title>
        <authorList>
            <person name="Ormeno-Orrillo E."/>
            <person name="Duran D."/>
            <person name="Rogel M.A."/>
            <person name="Rey L."/>
            <person name="Imperial J."/>
            <person name="Ruiz-Argueso T."/>
            <person name="Martinez-Romero E."/>
        </authorList>
    </citation>
    <scope>NUCLEOTIDE SEQUENCE [LARGE SCALE GENOMIC DNA]</scope>
    <source>
        <strain evidence="2 3">LMTR 13</strain>
    </source>
</reference>